<dbReference type="InterPro" id="IPR036249">
    <property type="entry name" value="Thioredoxin-like_sf"/>
</dbReference>
<evidence type="ECO:0000256" key="3">
    <source>
        <dbReference type="ARBA" id="ARBA00023157"/>
    </source>
</evidence>
<dbReference type="Pfam" id="PF00578">
    <property type="entry name" value="AhpC-TSA"/>
    <property type="match status" value="1"/>
</dbReference>
<dbReference type="RefSeq" id="WP_390301999.1">
    <property type="nucleotide sequence ID" value="NZ_JBHULI010000024.1"/>
</dbReference>
<protein>
    <submittedName>
        <fullName evidence="7">TlpA family protein disulfide reductase</fullName>
    </submittedName>
</protein>
<evidence type="ECO:0000313" key="8">
    <source>
        <dbReference type="Proteomes" id="UP001597460"/>
    </source>
</evidence>
<reference evidence="8" key="1">
    <citation type="journal article" date="2019" name="Int. J. Syst. Evol. Microbiol.">
        <title>The Global Catalogue of Microorganisms (GCM) 10K type strain sequencing project: providing services to taxonomists for standard genome sequencing and annotation.</title>
        <authorList>
            <consortium name="The Broad Institute Genomics Platform"/>
            <consortium name="The Broad Institute Genome Sequencing Center for Infectious Disease"/>
            <person name="Wu L."/>
            <person name="Ma J."/>
        </authorList>
    </citation>
    <scope>NUCLEOTIDE SEQUENCE [LARGE SCALE GENOMIC DNA]</scope>
    <source>
        <strain evidence="8">KCTC 52042</strain>
    </source>
</reference>
<keyword evidence="2" id="KW-0201">Cytochrome c-type biogenesis</keyword>
<feature type="signal peptide" evidence="5">
    <location>
        <begin position="1"/>
        <end position="24"/>
    </location>
</feature>
<dbReference type="PANTHER" id="PTHR42852:SF6">
    <property type="entry name" value="THIOL:DISULFIDE INTERCHANGE PROTEIN DSBE"/>
    <property type="match status" value="1"/>
</dbReference>
<keyword evidence="8" id="KW-1185">Reference proteome</keyword>
<dbReference type="PROSITE" id="PS51352">
    <property type="entry name" value="THIOREDOXIN_2"/>
    <property type="match status" value="1"/>
</dbReference>
<evidence type="ECO:0000256" key="5">
    <source>
        <dbReference type="SAM" id="SignalP"/>
    </source>
</evidence>
<dbReference type="Proteomes" id="UP001597460">
    <property type="component" value="Unassembled WGS sequence"/>
</dbReference>
<comment type="caution">
    <text evidence="7">The sequence shown here is derived from an EMBL/GenBank/DDBJ whole genome shotgun (WGS) entry which is preliminary data.</text>
</comment>
<evidence type="ECO:0000256" key="1">
    <source>
        <dbReference type="ARBA" id="ARBA00004196"/>
    </source>
</evidence>
<sequence>MPFIHKVVLLLAGCLFLISCTQQSTIKGNLDYAESTDLILQEKPIHYKYAPVKAETLSISDDGSFSFALPIDTPAVQTLHIGDRSYPVYLTPQSDLTINITRSDFPENVQIEGYSENWGERYSNYLNEIDGLDSQILQEVEKIKIGEPHQLTELSKKKYEIAETHLQDTPLSEYYMKAVGEHLVFKIRSVEYNDRNFGSFDADSAREAVFKEADSLNFFTFKSLKQQRAGIRDFAHYYARTFGIYDSVKKAYGIDLSEHDIKRVAYEELNEKRIQVLEHMESRDALAHAKMYLIAERIGEQGAEIGRPSYESYLQEFSDYTEYTEFLTYFYNEIKSVSPGEPAVPFAIPDIDGNIHTMEDYRGKFVLLDFWAGWCQPCLEEFPHMRDIYNRYSRDELELVAISNEVDSLVWVQDIKRFKNPWVQLYSGDGFDEKTFTAYKGGGIPFYILVDPDGKIARYNDIRASFNFTSVFDSLLTEYKNSQK</sequence>
<gene>
    <name evidence="7" type="ORF">ACFSVN_10305</name>
</gene>
<dbReference type="Gene3D" id="3.40.30.10">
    <property type="entry name" value="Glutaredoxin"/>
    <property type="match status" value="1"/>
</dbReference>
<feature type="chain" id="PRO_5046322977" evidence="5">
    <location>
        <begin position="25"/>
        <end position="484"/>
    </location>
</feature>
<comment type="subcellular location">
    <subcellularLocation>
        <location evidence="1">Cell envelope</location>
    </subcellularLocation>
</comment>
<dbReference type="InterPro" id="IPR013766">
    <property type="entry name" value="Thioredoxin_domain"/>
</dbReference>
<evidence type="ECO:0000313" key="7">
    <source>
        <dbReference type="EMBL" id="MFD2532838.1"/>
    </source>
</evidence>
<dbReference type="PANTHER" id="PTHR42852">
    <property type="entry name" value="THIOL:DISULFIDE INTERCHANGE PROTEIN DSBE"/>
    <property type="match status" value="1"/>
</dbReference>
<keyword evidence="4" id="KW-0676">Redox-active center</keyword>
<dbReference type="EMBL" id="JBHULI010000024">
    <property type="protein sequence ID" value="MFD2532838.1"/>
    <property type="molecule type" value="Genomic_DNA"/>
</dbReference>
<dbReference type="PROSITE" id="PS51257">
    <property type="entry name" value="PROKAR_LIPOPROTEIN"/>
    <property type="match status" value="1"/>
</dbReference>
<feature type="domain" description="Thioredoxin" evidence="6">
    <location>
        <begin position="337"/>
        <end position="481"/>
    </location>
</feature>
<dbReference type="InterPro" id="IPR025380">
    <property type="entry name" value="DUF4369"/>
</dbReference>
<dbReference type="CDD" id="cd02966">
    <property type="entry name" value="TlpA_like_family"/>
    <property type="match status" value="1"/>
</dbReference>
<evidence type="ECO:0000259" key="6">
    <source>
        <dbReference type="PROSITE" id="PS51352"/>
    </source>
</evidence>
<proteinExistence type="predicted"/>
<keyword evidence="5" id="KW-0732">Signal</keyword>
<dbReference type="SUPFAM" id="SSF52833">
    <property type="entry name" value="Thioredoxin-like"/>
    <property type="match status" value="1"/>
</dbReference>
<name>A0ABW5JKA5_9BACT</name>
<organism evidence="7 8">
    <name type="scientific">Gracilimonas halophila</name>
    <dbReference type="NCBI Taxonomy" id="1834464"/>
    <lineage>
        <taxon>Bacteria</taxon>
        <taxon>Pseudomonadati</taxon>
        <taxon>Balneolota</taxon>
        <taxon>Balneolia</taxon>
        <taxon>Balneolales</taxon>
        <taxon>Balneolaceae</taxon>
        <taxon>Gracilimonas</taxon>
    </lineage>
</organism>
<dbReference type="Pfam" id="PF14289">
    <property type="entry name" value="DUF4369"/>
    <property type="match status" value="1"/>
</dbReference>
<dbReference type="InterPro" id="IPR000866">
    <property type="entry name" value="AhpC/TSA"/>
</dbReference>
<accession>A0ABW5JKA5</accession>
<keyword evidence="3" id="KW-1015">Disulfide bond</keyword>
<dbReference type="InterPro" id="IPR050553">
    <property type="entry name" value="Thioredoxin_ResA/DsbE_sf"/>
</dbReference>
<evidence type="ECO:0000256" key="2">
    <source>
        <dbReference type="ARBA" id="ARBA00022748"/>
    </source>
</evidence>
<evidence type="ECO:0000256" key="4">
    <source>
        <dbReference type="ARBA" id="ARBA00023284"/>
    </source>
</evidence>